<organism evidence="3 4">
    <name type="scientific">Enhygromyxa salina</name>
    <dbReference type="NCBI Taxonomy" id="215803"/>
    <lineage>
        <taxon>Bacteria</taxon>
        <taxon>Pseudomonadati</taxon>
        <taxon>Myxococcota</taxon>
        <taxon>Polyangia</taxon>
        <taxon>Nannocystales</taxon>
        <taxon>Nannocystaceae</taxon>
        <taxon>Enhygromyxa</taxon>
    </lineage>
</organism>
<evidence type="ECO:0000256" key="1">
    <source>
        <dbReference type="ARBA" id="ARBA00009477"/>
    </source>
</evidence>
<evidence type="ECO:0000313" key="4">
    <source>
        <dbReference type="Proteomes" id="UP000031599"/>
    </source>
</evidence>
<accession>A0A0C1ZLV5</accession>
<proteinExistence type="inferred from homology"/>
<name>A0A0C1ZLV5_9BACT</name>
<dbReference type="NCBIfam" id="TIGR01730">
    <property type="entry name" value="RND_mfp"/>
    <property type="match status" value="1"/>
</dbReference>
<dbReference type="Gene3D" id="1.10.287.470">
    <property type="entry name" value="Helix hairpin bin"/>
    <property type="match status" value="1"/>
</dbReference>
<dbReference type="Gene3D" id="2.40.50.100">
    <property type="match status" value="1"/>
</dbReference>
<evidence type="ECO:0000256" key="2">
    <source>
        <dbReference type="SAM" id="SignalP"/>
    </source>
</evidence>
<dbReference type="Proteomes" id="UP000031599">
    <property type="component" value="Unassembled WGS sequence"/>
</dbReference>
<dbReference type="PANTHER" id="PTHR30469">
    <property type="entry name" value="MULTIDRUG RESISTANCE PROTEIN MDTA"/>
    <property type="match status" value="1"/>
</dbReference>
<dbReference type="GO" id="GO:1990281">
    <property type="term" value="C:efflux pump complex"/>
    <property type="evidence" value="ECO:0007669"/>
    <property type="project" value="TreeGrafter"/>
</dbReference>
<dbReference type="EMBL" id="JMCC02000179">
    <property type="protein sequence ID" value="KIG11788.1"/>
    <property type="molecule type" value="Genomic_DNA"/>
</dbReference>
<comment type="caution">
    <text evidence="3">The sequence shown here is derived from an EMBL/GenBank/DDBJ whole genome shotgun (WGS) entry which is preliminary data.</text>
</comment>
<feature type="chain" id="PRO_5002144363" evidence="2">
    <location>
        <begin position="25"/>
        <end position="397"/>
    </location>
</feature>
<gene>
    <name evidence="3" type="ORF">DB30_02454</name>
</gene>
<dbReference type="Gene3D" id="2.40.420.20">
    <property type="match status" value="1"/>
</dbReference>
<sequence length="397" mass="42402">MHRVSSLPAKLAMTLALAVPICLAGCDKPDQQGEQAGAADLGVPRIRVAPVQEVVPQVSSRHLVLLAPWRQAQLSPRFGGQIAELLIAEQTEVAADQLLVRLVDADARGSLISAQASRTSSEKRLVDLDRQLADARKLLETGAGTRREVERLETEIETTRASIRQASGQVIQSRDRRQANEILAPFAGVITSLDAELGEYASPGARLATLSELDILAVDVPLSEFEMVVHERGALEFQVMVRGQPVDTSLEWIAREADSGTNTFPARLRINNADKRLRAGEAAEVFVRGDKGKPELVVPPTAVRWESTQAYLLRATTVGSAAQGGEQTREQLERVDVSVHEDVGGQVAVSGPLAVGDRVVSSGPSTLVDGDEAIMIPQVTAPGRVTAPARAPAGLSQ</sequence>
<feature type="signal peptide" evidence="2">
    <location>
        <begin position="1"/>
        <end position="24"/>
    </location>
</feature>
<comment type="similarity">
    <text evidence="1">Belongs to the membrane fusion protein (MFP) (TC 8.A.1) family.</text>
</comment>
<keyword evidence="2" id="KW-0732">Signal</keyword>
<protein>
    <submittedName>
        <fullName evidence="3">Putative RND efflux membrane fusion protein</fullName>
    </submittedName>
</protein>
<dbReference type="Gene3D" id="2.40.30.170">
    <property type="match status" value="1"/>
</dbReference>
<reference evidence="3 4" key="1">
    <citation type="submission" date="2014-12" db="EMBL/GenBank/DDBJ databases">
        <title>Genome assembly of Enhygromyxa salina DSM 15201.</title>
        <authorList>
            <person name="Sharma G."/>
            <person name="Subramanian S."/>
        </authorList>
    </citation>
    <scope>NUCLEOTIDE SEQUENCE [LARGE SCALE GENOMIC DNA]</scope>
    <source>
        <strain evidence="3 4">DSM 15201</strain>
    </source>
</reference>
<dbReference type="InterPro" id="IPR006143">
    <property type="entry name" value="RND_pump_MFP"/>
</dbReference>
<dbReference type="SUPFAM" id="SSF111369">
    <property type="entry name" value="HlyD-like secretion proteins"/>
    <property type="match status" value="1"/>
</dbReference>
<dbReference type="GO" id="GO:0015562">
    <property type="term" value="F:efflux transmembrane transporter activity"/>
    <property type="evidence" value="ECO:0007669"/>
    <property type="project" value="TreeGrafter"/>
</dbReference>
<dbReference type="PANTHER" id="PTHR30469:SF15">
    <property type="entry name" value="HLYD FAMILY OF SECRETION PROTEINS"/>
    <property type="match status" value="1"/>
</dbReference>
<evidence type="ECO:0000313" key="3">
    <source>
        <dbReference type="EMBL" id="KIG11788.1"/>
    </source>
</evidence>
<dbReference type="AlphaFoldDB" id="A0A0C1ZLV5"/>